<dbReference type="Proteomes" id="UP000663845">
    <property type="component" value="Unassembled WGS sequence"/>
</dbReference>
<dbReference type="AlphaFoldDB" id="A0A815RBL2"/>
<reference evidence="3" key="1">
    <citation type="submission" date="2021-02" db="EMBL/GenBank/DDBJ databases">
        <authorList>
            <person name="Nowell W R."/>
        </authorList>
    </citation>
    <scope>NUCLEOTIDE SEQUENCE</scope>
</reference>
<evidence type="ECO:0000313" key="2">
    <source>
        <dbReference type="EMBL" id="CAF1434105.1"/>
    </source>
</evidence>
<keyword evidence="1" id="KW-0175">Coiled coil</keyword>
<dbReference type="EMBL" id="CAJNOG010001851">
    <property type="protein sequence ID" value="CAF1475267.1"/>
    <property type="molecule type" value="Genomic_DNA"/>
</dbReference>
<dbReference type="EMBL" id="CAJOAY010007491">
    <property type="protein sequence ID" value="CAF4167534.1"/>
    <property type="molecule type" value="Genomic_DNA"/>
</dbReference>
<dbReference type="Proteomes" id="UP000663891">
    <property type="component" value="Unassembled WGS sequence"/>
</dbReference>
<organism evidence="3 6">
    <name type="scientific">Adineta steineri</name>
    <dbReference type="NCBI Taxonomy" id="433720"/>
    <lineage>
        <taxon>Eukaryota</taxon>
        <taxon>Metazoa</taxon>
        <taxon>Spiralia</taxon>
        <taxon>Gnathifera</taxon>
        <taxon>Rotifera</taxon>
        <taxon>Eurotatoria</taxon>
        <taxon>Bdelloidea</taxon>
        <taxon>Adinetida</taxon>
        <taxon>Adinetidae</taxon>
        <taxon>Adineta</taxon>
    </lineage>
</organism>
<comment type="caution">
    <text evidence="3">The sequence shown here is derived from an EMBL/GenBank/DDBJ whole genome shotgun (WGS) entry which is preliminary data.</text>
</comment>
<dbReference type="EMBL" id="CAJOAZ010007786">
    <property type="protein sequence ID" value="CAF4170635.1"/>
    <property type="molecule type" value="Genomic_DNA"/>
</dbReference>
<evidence type="ECO:0000313" key="3">
    <source>
        <dbReference type="EMBL" id="CAF1475267.1"/>
    </source>
</evidence>
<accession>A0A815RBL2</accession>
<dbReference type="Proteomes" id="UP000663881">
    <property type="component" value="Unassembled WGS sequence"/>
</dbReference>
<evidence type="ECO:0000256" key="1">
    <source>
        <dbReference type="SAM" id="Coils"/>
    </source>
</evidence>
<proteinExistence type="predicted"/>
<dbReference type="OrthoDB" id="9988414at2759"/>
<dbReference type="EMBL" id="CAJNON010001150">
    <property type="protein sequence ID" value="CAF1434105.1"/>
    <property type="molecule type" value="Genomic_DNA"/>
</dbReference>
<gene>
    <name evidence="3" type="ORF">JYZ213_LOCUS42049</name>
    <name evidence="4" type="ORF">OKA104_LOCUS39143</name>
    <name evidence="5" type="ORF">OXD698_LOCUS39146</name>
    <name evidence="2" type="ORF">VCS650_LOCUS38486</name>
</gene>
<name>A0A815RBL2_9BILA</name>
<evidence type="ECO:0000313" key="4">
    <source>
        <dbReference type="EMBL" id="CAF4167534.1"/>
    </source>
</evidence>
<dbReference type="Proteomes" id="UP000663844">
    <property type="component" value="Unassembled WGS sequence"/>
</dbReference>
<evidence type="ECO:0000313" key="6">
    <source>
        <dbReference type="Proteomes" id="UP000663845"/>
    </source>
</evidence>
<evidence type="ECO:0008006" key="7">
    <source>
        <dbReference type="Google" id="ProtNLM"/>
    </source>
</evidence>
<feature type="coiled-coil region" evidence="1">
    <location>
        <begin position="72"/>
        <end position="135"/>
    </location>
</feature>
<protein>
    <recommendedName>
        <fullName evidence="7">B box-type domain-containing protein</fullName>
    </recommendedName>
</protein>
<evidence type="ECO:0000313" key="5">
    <source>
        <dbReference type="EMBL" id="CAF4170635.1"/>
    </source>
</evidence>
<sequence>MCIICENLNKEQRTCNGCGQIFCLTHLIDHQHSIDEQMNDLKKSYQDLKSTWKDNHYQEYFHQIDQWKNKSIEKIQNNAVVAKANLEKLIQQSKDYYNTFIDKISEQIEKSKETKNFSEIQIKQWKQQLNNLQLEYQEHFYIQIEDFEQISLIKITQKRKQHVDEHEQMNKKIKIKLNHDRFDKILGNGEYFENNLLVESHIEMRSIISGRNLYFNEKHSLQFQIEDVFRTGWTCFFGLMTSKEVLKLYVDQMNSVHGFWSSGYVVRNGKRSGCCRERRWIQGDYVTMIIDCQHRLIHLENKRNDWHEEIPIDIQSCRLPWKFLTIIKGCRLRLIHNSS</sequence>